<keyword evidence="5 8" id="KW-0472">Membrane</keyword>
<evidence type="ECO:0000256" key="4">
    <source>
        <dbReference type="ARBA" id="ARBA00022989"/>
    </source>
</evidence>
<evidence type="ECO:0000256" key="1">
    <source>
        <dbReference type="ARBA" id="ARBA00004651"/>
    </source>
</evidence>
<gene>
    <name evidence="9" type="ORF">XYLVIOL_LOCUS9660</name>
</gene>
<keyword evidence="4 8" id="KW-1133">Transmembrane helix</keyword>
<comment type="caution">
    <text evidence="9">The sequence shown here is derived from an EMBL/GenBank/DDBJ whole genome shotgun (WGS) entry which is preliminary data.</text>
</comment>
<dbReference type="EMBL" id="CAXAJV020001300">
    <property type="protein sequence ID" value="CAL7949915.1"/>
    <property type="molecule type" value="Genomic_DNA"/>
</dbReference>
<keyword evidence="2" id="KW-1003">Cell membrane</keyword>
<evidence type="ECO:0000313" key="10">
    <source>
        <dbReference type="Proteomes" id="UP001642520"/>
    </source>
</evidence>
<proteinExistence type="predicted"/>
<dbReference type="InterPro" id="IPR052192">
    <property type="entry name" value="Insect_Ionotropic_Sensory_Rcpt"/>
</dbReference>
<name>A0ABP1P9I3_XYLVO</name>
<keyword evidence="6" id="KW-0675">Receptor</keyword>
<protein>
    <submittedName>
        <fullName evidence="9">Uncharacterized protein</fullName>
    </submittedName>
</protein>
<sequence length="682" mass="79621">MPSTILFRVACELFEPNYSDRYASLYPFLEKWARASRTKMLTVVFDDYERQHTYDLPSEVLVDLKVSVRLVSLKHLMTLKYKNMRHDYQAVESGSCVLLLFSNTDHLRDVLVSPHLASFWHPENFYILQEQGQRSYDQLDHERFCKWAFERLWRLRRVFKLLLLVEHKVIRYDPIDYAGRHAHQYTNDTCDWYCIKSSGDNFLSINEPNNTDVSDFFDEDRRDFNSYPLRISIFKTTTMPFQDGKFAGLDFKYLEEVCDRMNVTPVLVNSKGRYGWVENGVYFGTIGHLVYKFADVSFNQFFVKDYLTRQMEFTTPITSDKLCVLVPKAPPVPDYLVIIKIFTGEVWLLIIAIQLAISMIYTILQGHRNREILTGDRKSGRAVLSCEYSTELYFVKNENCARLVNVSKHDEKKRSDQLQRVQSGKTMERHAKLFNRDLLPNLLPLGKYLMKVVMQLMQPFKSDQPWFPERLLLMSSLFLSLILNGVVTSQLASTLSKRLFYQDIDTLEELEKSGLAILTNSRDTLADTFIHVASPLIKRLQMKLKYANDSEINRRLFEAKDAAFLHRVAPITLKYDKNQIEKLHIIKECPREYVLAVVTTKGSPFRGRINSILGRLNNGGFYGKWYQSLLQSQKRAAREIHGSTVHQKITIRHLFIPFGILYVGLATSTIVLIFERRRKNVR</sequence>
<evidence type="ECO:0000256" key="7">
    <source>
        <dbReference type="ARBA" id="ARBA00023180"/>
    </source>
</evidence>
<keyword evidence="7" id="KW-0325">Glycoprotein</keyword>
<dbReference type="PANTHER" id="PTHR42643:SF38">
    <property type="entry name" value="IONOTROPIC RECEPTOR 100A"/>
    <property type="match status" value="1"/>
</dbReference>
<dbReference type="PANTHER" id="PTHR42643">
    <property type="entry name" value="IONOTROPIC RECEPTOR 20A-RELATED"/>
    <property type="match status" value="1"/>
</dbReference>
<dbReference type="Proteomes" id="UP001642520">
    <property type="component" value="Unassembled WGS sequence"/>
</dbReference>
<evidence type="ECO:0000256" key="8">
    <source>
        <dbReference type="SAM" id="Phobius"/>
    </source>
</evidence>
<dbReference type="SUPFAM" id="SSF53850">
    <property type="entry name" value="Periplasmic binding protein-like II"/>
    <property type="match status" value="1"/>
</dbReference>
<organism evidence="9 10">
    <name type="scientific">Xylocopa violacea</name>
    <name type="common">Violet carpenter bee</name>
    <name type="synonym">Apis violacea</name>
    <dbReference type="NCBI Taxonomy" id="135666"/>
    <lineage>
        <taxon>Eukaryota</taxon>
        <taxon>Metazoa</taxon>
        <taxon>Ecdysozoa</taxon>
        <taxon>Arthropoda</taxon>
        <taxon>Hexapoda</taxon>
        <taxon>Insecta</taxon>
        <taxon>Pterygota</taxon>
        <taxon>Neoptera</taxon>
        <taxon>Endopterygota</taxon>
        <taxon>Hymenoptera</taxon>
        <taxon>Apocrita</taxon>
        <taxon>Aculeata</taxon>
        <taxon>Apoidea</taxon>
        <taxon>Anthophila</taxon>
        <taxon>Apidae</taxon>
        <taxon>Xylocopa</taxon>
        <taxon>Xylocopa</taxon>
    </lineage>
</organism>
<reference evidence="9 10" key="1">
    <citation type="submission" date="2024-08" db="EMBL/GenBank/DDBJ databases">
        <authorList>
            <person name="Will J Nash"/>
            <person name="Angela Man"/>
            <person name="Seanna McTaggart"/>
            <person name="Kendall Baker"/>
            <person name="Tom Barker"/>
            <person name="Leah Catchpole"/>
            <person name="Alex Durrant"/>
            <person name="Karim Gharbi"/>
            <person name="Naomi Irish"/>
            <person name="Gemy Kaithakottil"/>
            <person name="Debby Ku"/>
            <person name="Aaliyah Providence"/>
            <person name="Felix Shaw"/>
            <person name="David Swarbreck"/>
            <person name="Chris Watkins"/>
            <person name="Ann M. McCartney"/>
            <person name="Giulio Formenti"/>
            <person name="Alice Mouton"/>
            <person name="Noel Vella"/>
            <person name="Bjorn M von Reumont"/>
            <person name="Adriana Vella"/>
            <person name="Wilfried Haerty"/>
        </authorList>
    </citation>
    <scope>NUCLEOTIDE SEQUENCE [LARGE SCALE GENOMIC DNA]</scope>
</reference>
<evidence type="ECO:0000256" key="5">
    <source>
        <dbReference type="ARBA" id="ARBA00023136"/>
    </source>
</evidence>
<evidence type="ECO:0000256" key="2">
    <source>
        <dbReference type="ARBA" id="ARBA00022475"/>
    </source>
</evidence>
<keyword evidence="10" id="KW-1185">Reference proteome</keyword>
<keyword evidence="3 8" id="KW-0812">Transmembrane</keyword>
<comment type="subcellular location">
    <subcellularLocation>
        <location evidence="1">Cell membrane</location>
        <topology evidence="1">Multi-pass membrane protein</topology>
    </subcellularLocation>
</comment>
<evidence type="ECO:0000313" key="9">
    <source>
        <dbReference type="EMBL" id="CAL7949915.1"/>
    </source>
</evidence>
<accession>A0ABP1P9I3</accession>
<feature type="transmembrane region" description="Helical" evidence="8">
    <location>
        <begin position="654"/>
        <end position="674"/>
    </location>
</feature>
<dbReference type="Gene3D" id="3.40.190.10">
    <property type="entry name" value="Periplasmic binding protein-like II"/>
    <property type="match status" value="1"/>
</dbReference>
<evidence type="ECO:0000256" key="6">
    <source>
        <dbReference type="ARBA" id="ARBA00023170"/>
    </source>
</evidence>
<evidence type="ECO:0000256" key="3">
    <source>
        <dbReference type="ARBA" id="ARBA00022692"/>
    </source>
</evidence>